<name>A0A849C1L0_9NOCA</name>
<dbReference type="AlphaFoldDB" id="A0A849C1L0"/>
<proteinExistence type="predicted"/>
<evidence type="ECO:0000313" key="1">
    <source>
        <dbReference type="EMBL" id="NNH68889.1"/>
    </source>
</evidence>
<evidence type="ECO:0000313" key="2">
    <source>
        <dbReference type="Proteomes" id="UP000586827"/>
    </source>
</evidence>
<sequence>MEELYPVTTRVAIGVICLDLRDDVNDVVALKSLAREHGYELSTVFRFKLNDPLWIFRLIRTVHSTGALAVVTSDIRHLDGTEKAVTGVAVLITSSEVRPYLGYTHPGYRPE</sequence>
<gene>
    <name evidence="1" type="ORF">HLB23_03190</name>
</gene>
<protein>
    <submittedName>
        <fullName evidence="1">Uncharacterized protein</fullName>
    </submittedName>
</protein>
<organism evidence="1 2">
    <name type="scientific">Nocardia uniformis</name>
    <dbReference type="NCBI Taxonomy" id="53432"/>
    <lineage>
        <taxon>Bacteria</taxon>
        <taxon>Bacillati</taxon>
        <taxon>Actinomycetota</taxon>
        <taxon>Actinomycetes</taxon>
        <taxon>Mycobacteriales</taxon>
        <taxon>Nocardiaceae</taxon>
        <taxon>Nocardia</taxon>
    </lineage>
</organism>
<reference evidence="1 2" key="1">
    <citation type="submission" date="2020-05" db="EMBL/GenBank/DDBJ databases">
        <title>MicrobeNet Type strains.</title>
        <authorList>
            <person name="Nicholson A.C."/>
        </authorList>
    </citation>
    <scope>NUCLEOTIDE SEQUENCE [LARGE SCALE GENOMIC DNA]</scope>
    <source>
        <strain evidence="1 2">JCM 3224</strain>
    </source>
</reference>
<keyword evidence="2" id="KW-1185">Reference proteome</keyword>
<dbReference type="EMBL" id="JABELX010000001">
    <property type="protein sequence ID" value="NNH68889.1"/>
    <property type="molecule type" value="Genomic_DNA"/>
</dbReference>
<dbReference type="Proteomes" id="UP000586827">
    <property type="component" value="Unassembled WGS sequence"/>
</dbReference>
<dbReference type="RefSeq" id="WP_157553132.1">
    <property type="nucleotide sequence ID" value="NZ_JABELX010000001.1"/>
</dbReference>
<accession>A0A849C1L0</accession>
<comment type="caution">
    <text evidence="1">The sequence shown here is derived from an EMBL/GenBank/DDBJ whole genome shotgun (WGS) entry which is preliminary data.</text>
</comment>